<dbReference type="InterPro" id="IPR050231">
    <property type="entry name" value="Iron_ascorbate_oxido_reductase"/>
</dbReference>
<dbReference type="AlphaFoldDB" id="A0A9P1H1H1"/>
<dbReference type="GO" id="GO:0044283">
    <property type="term" value="P:small molecule biosynthetic process"/>
    <property type="evidence" value="ECO:0007669"/>
    <property type="project" value="UniProtKB-ARBA"/>
</dbReference>
<accession>A0A9P1H1H1</accession>
<gene>
    <name evidence="4" type="ORF">PPNO1_LOCUS3598</name>
</gene>
<evidence type="ECO:0000256" key="1">
    <source>
        <dbReference type="ARBA" id="ARBA00008056"/>
    </source>
</evidence>
<organism evidence="4 5">
    <name type="scientific">Parascedosporium putredinis</name>
    <dbReference type="NCBI Taxonomy" id="1442378"/>
    <lineage>
        <taxon>Eukaryota</taxon>
        <taxon>Fungi</taxon>
        <taxon>Dikarya</taxon>
        <taxon>Ascomycota</taxon>
        <taxon>Pezizomycotina</taxon>
        <taxon>Sordariomycetes</taxon>
        <taxon>Hypocreomycetidae</taxon>
        <taxon>Microascales</taxon>
        <taxon>Microascaceae</taxon>
        <taxon>Parascedosporium</taxon>
    </lineage>
</organism>
<dbReference type="InterPro" id="IPR044861">
    <property type="entry name" value="IPNS-like_FE2OG_OXY"/>
</dbReference>
<dbReference type="PROSITE" id="PS51471">
    <property type="entry name" value="FE2OG_OXY"/>
    <property type="match status" value="1"/>
</dbReference>
<comment type="caution">
    <text evidence="4">The sequence shown here is derived from an EMBL/GenBank/DDBJ whole genome shotgun (WGS) entry which is preliminary data.</text>
</comment>
<proteinExistence type="inferred from homology"/>
<evidence type="ECO:0000259" key="3">
    <source>
        <dbReference type="PROSITE" id="PS51471"/>
    </source>
</evidence>
<dbReference type="InterPro" id="IPR026992">
    <property type="entry name" value="DIOX_N"/>
</dbReference>
<evidence type="ECO:0000313" key="5">
    <source>
        <dbReference type="Proteomes" id="UP000838763"/>
    </source>
</evidence>
<dbReference type="InterPro" id="IPR005123">
    <property type="entry name" value="Oxoglu/Fe-dep_dioxygenase_dom"/>
</dbReference>
<sequence>MPSPAFLVSAIHPRPDYTPHGTDSMSIPCIDLSADGGTDAAAKQHLLERLRVACETNGFFQLTGHGVPQSLLDEVMEQTQALFALPQEIKDKYDQALSGYNRGYERLSRPPACRRQKFNSGPNIYPRDVPDPAKFKRVVDEYYNALKNLAERIFRLLCETLGVADDDGWIANFVDTPIAILRLLHYPPQPIDASDEERGIGAHTDFGAVTILLQDMVGGLQVWDRAELRWADVVPARGAFVVNLGNLMMRWTNDRYLSNLHRVINVSGRDRYSVPFFFDGNPDFVVECFAGREQGREGAKYPPITVGSGCRRVRVE</sequence>
<evidence type="ECO:0000256" key="2">
    <source>
        <dbReference type="RuleBase" id="RU003682"/>
    </source>
</evidence>
<reference evidence="4" key="1">
    <citation type="submission" date="2022-11" db="EMBL/GenBank/DDBJ databases">
        <authorList>
            <person name="Scott C."/>
            <person name="Bruce N."/>
        </authorList>
    </citation>
    <scope>NUCLEOTIDE SEQUENCE</scope>
</reference>
<name>A0A9P1H1H1_9PEZI</name>
<keyword evidence="2" id="KW-0479">Metal-binding</keyword>
<keyword evidence="5" id="KW-1185">Reference proteome</keyword>
<protein>
    <recommendedName>
        <fullName evidence="3">Fe2OG dioxygenase domain-containing protein</fullName>
    </recommendedName>
</protein>
<dbReference type="PANTHER" id="PTHR47990">
    <property type="entry name" value="2-OXOGLUTARATE (2OG) AND FE(II)-DEPENDENT OXYGENASE SUPERFAMILY PROTEIN-RELATED"/>
    <property type="match status" value="1"/>
</dbReference>
<dbReference type="Pfam" id="PF14226">
    <property type="entry name" value="DIOX_N"/>
    <property type="match status" value="1"/>
</dbReference>
<dbReference type="InterPro" id="IPR027443">
    <property type="entry name" value="IPNS-like_sf"/>
</dbReference>
<dbReference type="EMBL" id="CALLCH030000009">
    <property type="protein sequence ID" value="CAI4213854.1"/>
    <property type="molecule type" value="Genomic_DNA"/>
</dbReference>
<dbReference type="Proteomes" id="UP000838763">
    <property type="component" value="Unassembled WGS sequence"/>
</dbReference>
<evidence type="ECO:0000313" key="4">
    <source>
        <dbReference type="EMBL" id="CAI4213854.1"/>
    </source>
</evidence>
<dbReference type="GO" id="GO:0016491">
    <property type="term" value="F:oxidoreductase activity"/>
    <property type="evidence" value="ECO:0007669"/>
    <property type="project" value="UniProtKB-KW"/>
</dbReference>
<dbReference type="Gene3D" id="2.60.120.330">
    <property type="entry name" value="B-lactam Antibiotic, Isopenicillin N Synthase, Chain"/>
    <property type="match status" value="1"/>
</dbReference>
<keyword evidence="2" id="KW-0560">Oxidoreductase</keyword>
<dbReference type="Pfam" id="PF03171">
    <property type="entry name" value="2OG-FeII_Oxy"/>
    <property type="match status" value="1"/>
</dbReference>
<keyword evidence="2" id="KW-0408">Iron</keyword>
<feature type="domain" description="Fe2OG dioxygenase" evidence="3">
    <location>
        <begin position="176"/>
        <end position="280"/>
    </location>
</feature>
<dbReference type="GO" id="GO:0046872">
    <property type="term" value="F:metal ion binding"/>
    <property type="evidence" value="ECO:0007669"/>
    <property type="project" value="UniProtKB-KW"/>
</dbReference>
<dbReference type="SUPFAM" id="SSF51197">
    <property type="entry name" value="Clavaminate synthase-like"/>
    <property type="match status" value="1"/>
</dbReference>
<comment type="similarity">
    <text evidence="1 2">Belongs to the iron/ascorbate-dependent oxidoreductase family.</text>
</comment>
<dbReference type="OrthoDB" id="288590at2759"/>